<dbReference type="SUPFAM" id="SSF53098">
    <property type="entry name" value="Ribonuclease H-like"/>
    <property type="match status" value="1"/>
</dbReference>
<organism evidence="3 4">
    <name type="scientific">Hibiscus sabdariffa</name>
    <name type="common">roselle</name>
    <dbReference type="NCBI Taxonomy" id="183260"/>
    <lineage>
        <taxon>Eukaryota</taxon>
        <taxon>Viridiplantae</taxon>
        <taxon>Streptophyta</taxon>
        <taxon>Embryophyta</taxon>
        <taxon>Tracheophyta</taxon>
        <taxon>Spermatophyta</taxon>
        <taxon>Magnoliopsida</taxon>
        <taxon>eudicotyledons</taxon>
        <taxon>Gunneridae</taxon>
        <taxon>Pentapetalae</taxon>
        <taxon>rosids</taxon>
        <taxon>malvids</taxon>
        <taxon>Malvales</taxon>
        <taxon>Malvaceae</taxon>
        <taxon>Malvoideae</taxon>
        <taxon>Hibiscus</taxon>
    </lineage>
</organism>
<reference evidence="3 4" key="1">
    <citation type="journal article" date="2024" name="G3 (Bethesda)">
        <title>Genome assembly of Hibiscus sabdariffa L. provides insights into metabolisms of medicinal natural products.</title>
        <authorList>
            <person name="Kim T."/>
        </authorList>
    </citation>
    <scope>NUCLEOTIDE SEQUENCE [LARGE SCALE GENOMIC DNA]</scope>
    <source>
        <strain evidence="3">TK-2024</strain>
        <tissue evidence="3">Old leaves</tissue>
    </source>
</reference>
<dbReference type="InterPro" id="IPR008906">
    <property type="entry name" value="HATC_C_dom"/>
</dbReference>
<dbReference type="PANTHER" id="PTHR23272">
    <property type="entry name" value="BED FINGER-RELATED"/>
    <property type="match status" value="1"/>
</dbReference>
<dbReference type="EMBL" id="JBBPBN010000155">
    <property type="protein sequence ID" value="KAK8974976.1"/>
    <property type="molecule type" value="Genomic_DNA"/>
</dbReference>
<dbReference type="Proteomes" id="UP001396334">
    <property type="component" value="Unassembled WGS sequence"/>
</dbReference>
<protein>
    <recommendedName>
        <fullName evidence="2">HAT C-terminal dimerisation domain-containing protein</fullName>
    </recommendedName>
</protein>
<dbReference type="InterPro" id="IPR012337">
    <property type="entry name" value="RNaseH-like_sf"/>
</dbReference>
<evidence type="ECO:0000256" key="1">
    <source>
        <dbReference type="SAM" id="MobiDB-lite"/>
    </source>
</evidence>
<comment type="caution">
    <text evidence="3">The sequence shown here is derived from an EMBL/GenBank/DDBJ whole genome shotgun (WGS) entry which is preliminary data.</text>
</comment>
<gene>
    <name evidence="3" type="ORF">V6N11_039755</name>
</gene>
<evidence type="ECO:0000259" key="2">
    <source>
        <dbReference type="Pfam" id="PF05699"/>
    </source>
</evidence>
<sequence>MSSSDESPKEPEEVTKAPTNAKNKRKGKRLLKLQVKETRSCSFNPYSSSHDAWWSVKTNNYPSLMSMTRDILAFLISTVAPESTFSTGGCVHDSFRTSLTPRLVEALVCTRDWIRASHDPIIIEESLLALENMEKEMQDMTLEQPTIIIDETNEVPED</sequence>
<accession>A0ABR2NFM3</accession>
<name>A0ABR2NFM3_9ROSI</name>
<evidence type="ECO:0000313" key="4">
    <source>
        <dbReference type="Proteomes" id="UP001396334"/>
    </source>
</evidence>
<evidence type="ECO:0000313" key="3">
    <source>
        <dbReference type="EMBL" id="KAK8974976.1"/>
    </source>
</evidence>
<dbReference type="Pfam" id="PF05699">
    <property type="entry name" value="Dimer_Tnp_hAT"/>
    <property type="match status" value="1"/>
</dbReference>
<feature type="compositionally biased region" description="Basic and acidic residues" evidence="1">
    <location>
        <begin position="1"/>
        <end position="15"/>
    </location>
</feature>
<dbReference type="PANTHER" id="PTHR23272:SF184">
    <property type="entry name" value="OS03G0311250 PROTEIN"/>
    <property type="match status" value="1"/>
</dbReference>
<feature type="domain" description="HAT C-terminal dimerisation" evidence="2">
    <location>
        <begin position="53"/>
        <end position="114"/>
    </location>
</feature>
<keyword evidence="4" id="KW-1185">Reference proteome</keyword>
<proteinExistence type="predicted"/>
<feature type="region of interest" description="Disordered" evidence="1">
    <location>
        <begin position="1"/>
        <end position="28"/>
    </location>
</feature>